<dbReference type="InterPro" id="IPR018037">
    <property type="entry name" value="FixH_proteobacterial"/>
</dbReference>
<dbReference type="OrthoDB" id="1495896at2"/>
<dbReference type="EMBL" id="FTNV01000003">
    <property type="protein sequence ID" value="SIS22381.1"/>
    <property type="molecule type" value="Genomic_DNA"/>
</dbReference>
<evidence type="ECO:0000313" key="3">
    <source>
        <dbReference type="Proteomes" id="UP000186019"/>
    </source>
</evidence>
<dbReference type="PIRSF" id="PIRSF011386">
    <property type="entry name" value="FixH"/>
    <property type="match status" value="1"/>
</dbReference>
<keyword evidence="1" id="KW-0472">Membrane</keyword>
<reference evidence="3" key="1">
    <citation type="submission" date="2017-01" db="EMBL/GenBank/DDBJ databases">
        <authorList>
            <person name="Varghese N."/>
            <person name="Submissions S."/>
        </authorList>
    </citation>
    <scope>NUCLEOTIDE SEQUENCE [LARGE SCALE GENOMIC DNA]</scope>
    <source>
        <strain evidence="3">DSM 29590</strain>
    </source>
</reference>
<gene>
    <name evidence="2" type="ORF">SAMN05421666_2716</name>
</gene>
<sequence length="158" mass="17186">MTVAENQGKRRLTGWHVLAMFVVGFSIIIGVNLVLAFSAVRTFPGLETDSSYVASQSFDEDRAAQDALGWDVSAAIQAGTLELAITGADGRPVRPEIVSMILGRATTVDRDRTPAFEWDGARFIAPVDLSPGNWNLRAELLAEDGTRFSRRIPLVVPQ</sequence>
<keyword evidence="1" id="KW-1133">Transmembrane helix</keyword>
<evidence type="ECO:0000256" key="1">
    <source>
        <dbReference type="SAM" id="Phobius"/>
    </source>
</evidence>
<proteinExistence type="predicted"/>
<organism evidence="2 3">
    <name type="scientific">Roseovarius nanhaiticus</name>
    <dbReference type="NCBI Taxonomy" id="573024"/>
    <lineage>
        <taxon>Bacteria</taxon>
        <taxon>Pseudomonadati</taxon>
        <taxon>Pseudomonadota</taxon>
        <taxon>Alphaproteobacteria</taxon>
        <taxon>Rhodobacterales</taxon>
        <taxon>Roseobacteraceae</taxon>
        <taxon>Roseovarius</taxon>
    </lineage>
</organism>
<keyword evidence="1" id="KW-0812">Transmembrane</keyword>
<dbReference type="STRING" id="573024.SAMN05216208_2599"/>
<accession>A0A1N7HCA1</accession>
<dbReference type="Pfam" id="PF05751">
    <property type="entry name" value="FixH"/>
    <property type="match status" value="1"/>
</dbReference>
<protein>
    <submittedName>
        <fullName evidence="2">Nitrogen fixation protein FixH</fullName>
    </submittedName>
</protein>
<dbReference type="AlphaFoldDB" id="A0A1N7HCA1"/>
<dbReference type="Proteomes" id="UP000186019">
    <property type="component" value="Unassembled WGS sequence"/>
</dbReference>
<name>A0A1N7HCA1_9RHOB</name>
<evidence type="ECO:0000313" key="2">
    <source>
        <dbReference type="EMBL" id="SIS22381.1"/>
    </source>
</evidence>
<dbReference type="RefSeq" id="WP_076534844.1">
    <property type="nucleotide sequence ID" value="NZ_CANNEL010000005.1"/>
</dbReference>
<keyword evidence="3" id="KW-1185">Reference proteome</keyword>
<dbReference type="InterPro" id="IPR008620">
    <property type="entry name" value="FixH"/>
</dbReference>
<feature type="transmembrane region" description="Helical" evidence="1">
    <location>
        <begin position="12"/>
        <end position="37"/>
    </location>
</feature>